<evidence type="ECO:0000313" key="17">
    <source>
        <dbReference type="EMBL" id="ABG82719.1"/>
    </source>
</evidence>
<evidence type="ECO:0000256" key="9">
    <source>
        <dbReference type="ARBA" id="ARBA00022833"/>
    </source>
</evidence>
<keyword evidence="10" id="KW-0067">ATP-binding</keyword>
<dbReference type="InterPro" id="IPR009000">
    <property type="entry name" value="Transl_B-barrel_sf"/>
</dbReference>
<dbReference type="EC" id="6.1.1.7" evidence="3"/>
<dbReference type="Pfam" id="PF02272">
    <property type="entry name" value="DHHA1"/>
    <property type="match status" value="1"/>
</dbReference>
<protein>
    <recommendedName>
        <fullName evidence="4">Alanine--tRNA ligase</fullName>
        <ecNumber evidence="3">6.1.1.7</ecNumber>
    </recommendedName>
    <alternativeName>
        <fullName evidence="14">Alanyl-tRNA synthetase</fullName>
    </alternativeName>
</protein>
<dbReference type="InterPro" id="IPR012947">
    <property type="entry name" value="tRNA_SAD"/>
</dbReference>
<keyword evidence="12" id="KW-0648">Protein biosynthesis</keyword>
<dbReference type="Pfam" id="PF07973">
    <property type="entry name" value="tRNA_SAD"/>
    <property type="match status" value="1"/>
</dbReference>
<name>A0A0H2YPJ4_CLOP1</name>
<comment type="cofactor">
    <cofactor evidence="1">
        <name>Zn(2+)</name>
        <dbReference type="ChEBI" id="CHEBI:29105"/>
    </cofactor>
</comment>
<evidence type="ECO:0000256" key="1">
    <source>
        <dbReference type="ARBA" id="ARBA00001947"/>
    </source>
</evidence>
<dbReference type="PDB" id="3KEW">
    <property type="method" value="X-ray"/>
    <property type="resolution" value="2.00 A"/>
    <property type="chains" value="A/B=2-231"/>
</dbReference>
<keyword evidence="5" id="KW-0820">tRNA-binding</keyword>
<dbReference type="PaxDb" id="195103-CPF_0714"/>
<feature type="binding site" evidence="19">
    <location>
        <position position="193"/>
    </location>
    <ligand>
        <name>Zn(2+)</name>
        <dbReference type="ChEBI" id="CHEBI:29105"/>
    </ligand>
</feature>
<dbReference type="EvolutionaryTrace" id="A0A0H2YPJ4"/>
<dbReference type="GO" id="GO:0006412">
    <property type="term" value="P:translation"/>
    <property type="evidence" value="ECO:0007669"/>
    <property type="project" value="UniProtKB-KW"/>
</dbReference>
<sequence length="400" mass="45293">MTKLYYEDQYIKEFKGEIIEVKEIDGKFHVLLDQTAFFPGGGGQMGDLGLIDGIKVLDVYEEEGKVYHVLEKEPKKLKNLQCELDWERRFDGMQQHLGQHLLSGCFYDLFGANTCGFHLGKEISTVDIVGFLDEKTIREAEKEANRLIFENLEVKSYAPSKKELKKVKTRRALPKTDEEIRIVEIVGLDLNACCGVHPRNTRDLQVIKIRRWEKHKNATRIEYVAGNRAVSDFFTKDEILGEICKLLKSGEGDTLNAVKNLLENNKNLVDENRKVKAEIGDYKIKEMLNKSERIGSITLVNEIFDGEDTKHIGKLANKITEEYEAIVLFAVKNGDRVNLIFNSSKDMKKVNMSDILKDTITLIDGRGGGNQFAAQGGGKNNGNTEVAIDYATNKIRNILL</sequence>
<evidence type="ECO:0000256" key="7">
    <source>
        <dbReference type="ARBA" id="ARBA00022723"/>
    </source>
</evidence>
<dbReference type="eggNOG" id="COG0013">
    <property type="taxonomic scope" value="Bacteria"/>
</dbReference>
<dbReference type="InterPro" id="IPR003156">
    <property type="entry name" value="DHHA1_dom"/>
</dbReference>
<feature type="binding site" evidence="19">
    <location>
        <position position="100"/>
    </location>
    <ligand>
        <name>Zn(2+)</name>
        <dbReference type="ChEBI" id="CHEBI:29105"/>
    </ligand>
</feature>
<dbReference type="GO" id="GO:0043039">
    <property type="term" value="P:tRNA aminoacylation"/>
    <property type="evidence" value="ECO:0007669"/>
    <property type="project" value="InterPro"/>
</dbReference>
<organism evidence="17 18">
    <name type="scientific">Clostridium perfringens (strain ATCC 13124 / DSM 756 / JCM 1290 / NCIMB 6125 / NCTC 8237 / Type A)</name>
    <dbReference type="NCBI Taxonomy" id="195103"/>
    <lineage>
        <taxon>Bacteria</taxon>
        <taxon>Bacillati</taxon>
        <taxon>Bacillota</taxon>
        <taxon>Clostridia</taxon>
        <taxon>Eubacteriales</taxon>
        <taxon>Clostridiaceae</taxon>
        <taxon>Clostridium</taxon>
    </lineage>
</organism>
<dbReference type="PANTHER" id="PTHR43462:SF1">
    <property type="entry name" value="ALANYL-TRNA EDITING PROTEIN AARSD1"/>
    <property type="match status" value="1"/>
</dbReference>
<accession>A0A0H2YPJ4</accession>
<dbReference type="KEGG" id="cpf:CPF_0714"/>
<evidence type="ECO:0000256" key="11">
    <source>
        <dbReference type="ARBA" id="ARBA00022884"/>
    </source>
</evidence>
<dbReference type="SUPFAM" id="SSF55186">
    <property type="entry name" value="ThrRS/AlaRS common domain"/>
    <property type="match status" value="1"/>
</dbReference>
<keyword evidence="7 19" id="KW-0479">Metal-binding</keyword>
<comment type="similarity">
    <text evidence="2">Belongs to the class-II aminoacyl-tRNA synthetase family.</text>
</comment>
<dbReference type="SUPFAM" id="SSF50447">
    <property type="entry name" value="Translation proteins"/>
    <property type="match status" value="1"/>
</dbReference>
<dbReference type="STRING" id="195103.CPF_0714"/>
<reference evidence="19" key="2">
    <citation type="submission" date="2009-10" db="PDB data bank">
        <title>Crystal structure of alanyl-trna-synthase from Clostridium perfringens.</title>
        <authorList>
            <person name="Patskovsky Y."/>
            <person name="Toro R."/>
            <person name="Gilmore M."/>
            <person name="Miller S."/>
            <person name="Sauder J.M."/>
            <person name="Burley S.K."/>
            <person name="Almo S.C."/>
        </authorList>
    </citation>
    <scope>X-RAY CRYSTALLOGRAPHY (2.00 ANGSTROMS) OF 2-231 IN COMPLEX WITH ZN(2+)</scope>
</reference>
<evidence type="ECO:0000256" key="14">
    <source>
        <dbReference type="ARBA" id="ARBA00032577"/>
    </source>
</evidence>
<dbReference type="GO" id="GO:0000049">
    <property type="term" value="F:tRNA binding"/>
    <property type="evidence" value="ECO:0007669"/>
    <property type="project" value="UniProtKB-KW"/>
</dbReference>
<keyword evidence="11" id="KW-0694">RNA-binding</keyword>
<dbReference type="GO" id="GO:0004813">
    <property type="term" value="F:alanine-tRNA ligase activity"/>
    <property type="evidence" value="ECO:0007669"/>
    <property type="project" value="UniProtKB-EC"/>
</dbReference>
<dbReference type="InterPro" id="IPR051335">
    <property type="entry name" value="Alanyl-tRNA_Editing_Enzymes"/>
</dbReference>
<evidence type="ECO:0000256" key="13">
    <source>
        <dbReference type="ARBA" id="ARBA00023146"/>
    </source>
</evidence>
<dbReference type="RefSeq" id="WP_004458224.1">
    <property type="nucleotide sequence ID" value="NC_008261.1"/>
</dbReference>
<dbReference type="GO" id="GO:0002161">
    <property type="term" value="F:aminoacyl-tRNA deacylase activity"/>
    <property type="evidence" value="ECO:0007669"/>
    <property type="project" value="UniProtKB-ARBA"/>
</dbReference>
<dbReference type="SMART" id="SM00863">
    <property type="entry name" value="tRNA_SAD"/>
    <property type="match status" value="1"/>
</dbReference>
<keyword evidence="15" id="KW-0175">Coiled coil</keyword>
<evidence type="ECO:0000256" key="3">
    <source>
        <dbReference type="ARBA" id="ARBA00013168"/>
    </source>
</evidence>
<dbReference type="HOGENOM" id="CLU_004485_7_2_9"/>
<dbReference type="Gene3D" id="3.10.310.40">
    <property type="match status" value="1"/>
</dbReference>
<dbReference type="InterPro" id="IPR018163">
    <property type="entry name" value="Thr/Ala-tRNA-synth_IIc_edit"/>
</dbReference>
<proteinExistence type="evidence at protein level"/>
<evidence type="ECO:0000256" key="12">
    <source>
        <dbReference type="ARBA" id="ARBA00022917"/>
    </source>
</evidence>
<dbReference type="GO" id="GO:0005524">
    <property type="term" value="F:ATP binding"/>
    <property type="evidence" value="ECO:0007669"/>
    <property type="project" value="UniProtKB-KW"/>
</dbReference>
<dbReference type="EMBL" id="CP000246">
    <property type="protein sequence ID" value="ABG82719.1"/>
    <property type="molecule type" value="Genomic_DNA"/>
</dbReference>
<evidence type="ECO:0000256" key="2">
    <source>
        <dbReference type="ARBA" id="ARBA00008226"/>
    </source>
</evidence>
<evidence type="ECO:0000256" key="15">
    <source>
        <dbReference type="SAM" id="Coils"/>
    </source>
</evidence>
<dbReference type="Gene3D" id="2.40.30.130">
    <property type="match status" value="1"/>
</dbReference>
<evidence type="ECO:0000259" key="16">
    <source>
        <dbReference type="SMART" id="SM00863"/>
    </source>
</evidence>
<gene>
    <name evidence="17" type="ordered locus">CPF_0714</name>
</gene>
<dbReference type="GO" id="GO:0046872">
    <property type="term" value="F:metal ion binding"/>
    <property type="evidence" value="ECO:0007669"/>
    <property type="project" value="UniProtKB-KW"/>
</dbReference>
<keyword evidence="13" id="KW-0030">Aminoacyl-tRNA synthetase</keyword>
<keyword evidence="9 19" id="KW-0862">Zinc</keyword>
<keyword evidence="19" id="KW-0002">3D-structure</keyword>
<feature type="domain" description="Threonyl/alanyl tRNA synthetase SAD" evidence="16">
    <location>
        <begin position="180"/>
        <end position="222"/>
    </location>
</feature>
<dbReference type="Proteomes" id="UP000001823">
    <property type="component" value="Chromosome"/>
</dbReference>
<keyword evidence="18" id="KW-1185">Reference proteome</keyword>
<dbReference type="GeneID" id="93002942"/>
<evidence type="ECO:0000256" key="5">
    <source>
        <dbReference type="ARBA" id="ARBA00022555"/>
    </source>
</evidence>
<evidence type="ECO:0007829" key="19">
    <source>
        <dbReference type="PDB" id="3KEW"/>
    </source>
</evidence>
<feature type="binding site" evidence="19">
    <location>
        <position position="96"/>
    </location>
    <ligand>
        <name>Zn(2+)</name>
        <dbReference type="ChEBI" id="CHEBI:29105"/>
    </ligand>
</feature>
<dbReference type="FunFam" id="3.10.310.40:FF:000001">
    <property type="entry name" value="Alanine--tRNA ligase"/>
    <property type="match status" value="1"/>
</dbReference>
<evidence type="ECO:0000256" key="10">
    <source>
        <dbReference type="ARBA" id="ARBA00022840"/>
    </source>
</evidence>
<evidence type="ECO:0000313" key="18">
    <source>
        <dbReference type="Proteomes" id="UP000001823"/>
    </source>
</evidence>
<keyword evidence="8" id="KW-0547">Nucleotide-binding</keyword>
<evidence type="ECO:0000256" key="4">
    <source>
        <dbReference type="ARBA" id="ARBA00017959"/>
    </source>
</evidence>
<keyword evidence="6" id="KW-0436">Ligase</keyword>
<dbReference type="Gene3D" id="3.30.980.10">
    <property type="entry name" value="Threonyl-trna Synthetase, Chain A, domain 2"/>
    <property type="match status" value="1"/>
</dbReference>
<reference evidence="17 18" key="1">
    <citation type="journal article" date="2006" name="Genome Res.">
        <title>Skewed genomic variability in strains of the toxigenic bacterial pathogen, Clostridium perfringens.</title>
        <authorList>
            <person name="Myers G.S."/>
            <person name="Rasko D.A."/>
            <person name="Cheung J.K."/>
            <person name="Ravel J."/>
            <person name="Seshadri R."/>
            <person name="Deboy R.T."/>
            <person name="Ren Q."/>
            <person name="Varga J."/>
            <person name="Awad M.M."/>
            <person name="Brinkac L.M."/>
            <person name="Daugherty S.C."/>
            <person name="Haft D.H."/>
            <person name="Dodson R.J."/>
            <person name="Madupu R."/>
            <person name="Nelson W.C."/>
            <person name="Rosovitz M.J."/>
            <person name="Sullivan S.A."/>
            <person name="Khouri H."/>
            <person name="Dimitrov G.I."/>
            <person name="Watkins K.L."/>
            <person name="Mulligan S."/>
            <person name="Benton J."/>
            <person name="Radune D."/>
            <person name="Fisher D.J."/>
            <person name="Atkins H.S."/>
            <person name="Hiscox T."/>
            <person name="Jost B.H."/>
            <person name="Billington S.J."/>
            <person name="Songer J.G."/>
            <person name="McClane B.A."/>
            <person name="Titball R.W."/>
            <person name="Rood J.I."/>
            <person name="Melville S.B."/>
            <person name="Paulsen I.T."/>
        </authorList>
    </citation>
    <scope>NUCLEOTIDE SEQUENCE [LARGE SCALE GENOMIC DNA]</scope>
    <source>
        <strain evidence="18">ATCC 13124 / DSM 756 / JCM 1290 / NCIMB 6125 / NCTC 8237 / S 107 / Type A</strain>
    </source>
</reference>
<dbReference type="PDBsum" id="3KEW"/>
<dbReference type="AlphaFoldDB" id="A0A0H2YPJ4"/>
<dbReference type="SMR" id="A0A0H2YPJ4"/>
<evidence type="ECO:0000256" key="6">
    <source>
        <dbReference type="ARBA" id="ARBA00022598"/>
    </source>
</evidence>
<evidence type="ECO:0000256" key="8">
    <source>
        <dbReference type="ARBA" id="ARBA00022741"/>
    </source>
</evidence>
<feature type="coiled-coil region" evidence="15">
    <location>
        <begin position="258"/>
        <end position="285"/>
    </location>
</feature>
<dbReference type="PANTHER" id="PTHR43462">
    <property type="entry name" value="ALANYL-TRNA EDITING PROTEIN"/>
    <property type="match status" value="1"/>
</dbReference>